<evidence type="ECO:0000259" key="1">
    <source>
        <dbReference type="Pfam" id="PF12937"/>
    </source>
</evidence>
<reference evidence="2" key="1">
    <citation type="submission" date="2020-11" db="EMBL/GenBank/DDBJ databases">
        <authorList>
            <consortium name="DOE Joint Genome Institute"/>
            <person name="Ahrendt S."/>
            <person name="Riley R."/>
            <person name="Andreopoulos W."/>
            <person name="Labutti K."/>
            <person name="Pangilinan J."/>
            <person name="Ruiz-Duenas F.J."/>
            <person name="Barrasa J.M."/>
            <person name="Sanchez-Garcia M."/>
            <person name="Camarero S."/>
            <person name="Miyauchi S."/>
            <person name="Serrano A."/>
            <person name="Linde D."/>
            <person name="Babiker R."/>
            <person name="Drula E."/>
            <person name="Ayuso-Fernandez I."/>
            <person name="Pacheco R."/>
            <person name="Padilla G."/>
            <person name="Ferreira P."/>
            <person name="Barriuso J."/>
            <person name="Kellner H."/>
            <person name="Castanera R."/>
            <person name="Alfaro M."/>
            <person name="Ramirez L."/>
            <person name="Pisabarro A.G."/>
            <person name="Kuo A."/>
            <person name="Tritt A."/>
            <person name="Lipzen A."/>
            <person name="He G."/>
            <person name="Yan M."/>
            <person name="Ng V."/>
            <person name="Cullen D."/>
            <person name="Martin F."/>
            <person name="Rosso M.-N."/>
            <person name="Henrissat B."/>
            <person name="Hibbett D."/>
            <person name="Martinez A.T."/>
            <person name="Grigoriev I.V."/>
        </authorList>
    </citation>
    <scope>NUCLEOTIDE SEQUENCE</scope>
    <source>
        <strain evidence="2">CIRM-BRFM 674</strain>
    </source>
</reference>
<accession>A0A9P5YTY8</accession>
<proteinExistence type="predicted"/>
<evidence type="ECO:0000313" key="3">
    <source>
        <dbReference type="Proteomes" id="UP000807469"/>
    </source>
</evidence>
<organism evidence="2 3">
    <name type="scientific">Pholiota conissans</name>
    <dbReference type="NCBI Taxonomy" id="109636"/>
    <lineage>
        <taxon>Eukaryota</taxon>
        <taxon>Fungi</taxon>
        <taxon>Dikarya</taxon>
        <taxon>Basidiomycota</taxon>
        <taxon>Agaricomycotina</taxon>
        <taxon>Agaricomycetes</taxon>
        <taxon>Agaricomycetidae</taxon>
        <taxon>Agaricales</taxon>
        <taxon>Agaricineae</taxon>
        <taxon>Strophariaceae</taxon>
        <taxon>Pholiota</taxon>
    </lineage>
</organism>
<dbReference type="Proteomes" id="UP000807469">
    <property type="component" value="Unassembled WGS sequence"/>
</dbReference>
<comment type="caution">
    <text evidence="2">The sequence shown here is derived from an EMBL/GenBank/DDBJ whole genome shotgun (WGS) entry which is preliminary data.</text>
</comment>
<feature type="domain" description="F-box" evidence="1">
    <location>
        <begin position="2"/>
        <end position="47"/>
    </location>
</feature>
<evidence type="ECO:0000313" key="2">
    <source>
        <dbReference type="EMBL" id="KAF9475078.1"/>
    </source>
</evidence>
<dbReference type="AlphaFoldDB" id="A0A9P5YTY8"/>
<protein>
    <recommendedName>
        <fullName evidence="1">F-box domain-containing protein</fullName>
    </recommendedName>
</protein>
<sequence>MDTIPNELLSEILDQLGDDREALRACARVSQWMCAAAQRRLFRRISLVLQGAVPLEIGAAFGLGRPEWFLELVQSPSSTSASLADYVVHLEVHQMSRFPAREGVEAFRALLPMLRNVVEVSFPPVVNSFESYDRCGDNPLFSSQSSIVDFIDVKFILSLYVGTTRSFGQARMACRRWCLI</sequence>
<name>A0A9P5YTY8_9AGAR</name>
<gene>
    <name evidence="2" type="ORF">BDN70DRAFT_275395</name>
</gene>
<dbReference type="OrthoDB" id="3071370at2759"/>
<keyword evidence="3" id="KW-1185">Reference proteome</keyword>
<dbReference type="EMBL" id="MU155348">
    <property type="protein sequence ID" value="KAF9475078.1"/>
    <property type="molecule type" value="Genomic_DNA"/>
</dbReference>
<dbReference type="InterPro" id="IPR001810">
    <property type="entry name" value="F-box_dom"/>
</dbReference>
<dbReference type="Pfam" id="PF12937">
    <property type="entry name" value="F-box-like"/>
    <property type="match status" value="1"/>
</dbReference>